<evidence type="ECO:0000313" key="3">
    <source>
        <dbReference type="EnsemblMetazoa" id="LLOJ001176-PA"/>
    </source>
</evidence>
<keyword evidence="1" id="KW-0175">Coiled coil</keyword>
<sequence length="264" mass="30694">MSHSSRSTVLISSLQSLSHDELQEEYRKLEKTCQEMQKQMENGKQQIYELQRNLSTSTATQNYLSAEVESLQSSRDAEIEEVRKKFLVEIEKLKEDNGRLCGDRSNLERQLEEMAKCMEEQQRSFELKLAEKDSEKCLNVSKNDTLGLDFEAKITELSEKIQKLERDALELANSRRDLVQERDELREKVEILESRSQGHVEEIEEKSQLIEELQAKLFEVNTEMMALKNDPNAMNRKGNSLFAEVDDQRQKNEGNPQCTVEEVQ</sequence>
<proteinExistence type="predicted"/>
<evidence type="ECO:0000256" key="2">
    <source>
        <dbReference type="SAM" id="MobiDB-lite"/>
    </source>
</evidence>
<dbReference type="VEuPathDB" id="VectorBase:LLONM1_000478"/>
<keyword evidence="4" id="KW-1185">Reference proteome</keyword>
<evidence type="ECO:0000313" key="4">
    <source>
        <dbReference type="Proteomes" id="UP000092461"/>
    </source>
</evidence>
<organism evidence="3 4">
    <name type="scientific">Lutzomyia longipalpis</name>
    <name type="common">Sand fly</name>
    <dbReference type="NCBI Taxonomy" id="7200"/>
    <lineage>
        <taxon>Eukaryota</taxon>
        <taxon>Metazoa</taxon>
        <taxon>Ecdysozoa</taxon>
        <taxon>Arthropoda</taxon>
        <taxon>Hexapoda</taxon>
        <taxon>Insecta</taxon>
        <taxon>Pterygota</taxon>
        <taxon>Neoptera</taxon>
        <taxon>Endopterygota</taxon>
        <taxon>Diptera</taxon>
        <taxon>Nematocera</taxon>
        <taxon>Psychodoidea</taxon>
        <taxon>Psychodidae</taxon>
        <taxon>Lutzomyia</taxon>
        <taxon>Lutzomyia</taxon>
    </lineage>
</organism>
<dbReference type="VEuPathDB" id="VectorBase:LLOJ001176"/>
<reference evidence="3" key="1">
    <citation type="submission" date="2020-05" db="UniProtKB">
        <authorList>
            <consortium name="EnsemblMetazoa"/>
        </authorList>
    </citation>
    <scope>IDENTIFICATION</scope>
    <source>
        <strain evidence="3">Jacobina</strain>
    </source>
</reference>
<dbReference type="EnsemblMetazoa" id="LLOJ001176-RA">
    <property type="protein sequence ID" value="LLOJ001176-PA"/>
    <property type="gene ID" value="LLOJ001176"/>
</dbReference>
<dbReference type="AlphaFoldDB" id="A0A1B0CAW4"/>
<dbReference type="Proteomes" id="UP000092461">
    <property type="component" value="Unassembled WGS sequence"/>
</dbReference>
<dbReference type="EMBL" id="AJWK01004336">
    <property type="status" value="NOT_ANNOTATED_CDS"/>
    <property type="molecule type" value="Genomic_DNA"/>
</dbReference>
<protein>
    <submittedName>
        <fullName evidence="3">Uncharacterized protein</fullName>
    </submittedName>
</protein>
<accession>A0A1B0CAW4</accession>
<evidence type="ECO:0000256" key="1">
    <source>
        <dbReference type="SAM" id="Coils"/>
    </source>
</evidence>
<name>A0A1B0CAW4_LUTLO</name>
<feature type="region of interest" description="Disordered" evidence="2">
    <location>
        <begin position="229"/>
        <end position="264"/>
    </location>
</feature>
<feature type="coiled-coil region" evidence="1">
    <location>
        <begin position="19"/>
        <end position="53"/>
    </location>
</feature>